<gene>
    <name evidence="1" type="ORF">PR048_002813</name>
</gene>
<evidence type="ECO:0000313" key="1">
    <source>
        <dbReference type="EMBL" id="KAJ8897467.1"/>
    </source>
</evidence>
<comment type="caution">
    <text evidence="1">The sequence shown here is derived from an EMBL/GenBank/DDBJ whole genome shotgun (WGS) entry which is preliminary data.</text>
</comment>
<sequence>MIINVSGSGNADFGRRLVMGMKTLTMFYSIALIQKKCIAASAESPTVSWRPQRYWPTGHFPLRRAKRLKGRGKRGGGSLGWRELAACSRLRLSLITTTRHYLCSSSQNHIDGDRSQALSRSLDGTRRQDANTIRLIASSSIISTPHNCQSLRENGIVRQTDITQPSCSSWINSNEIPSGNRIVSYSSNSSDLSGIEPSHQIPIEDYGLEIKNDSCLINAAEEHSLTGRRIFEIDHLFDEIRRMS</sequence>
<dbReference type="EMBL" id="JARBHB010000001">
    <property type="protein sequence ID" value="KAJ8897467.1"/>
    <property type="molecule type" value="Genomic_DNA"/>
</dbReference>
<keyword evidence="2" id="KW-1185">Reference proteome</keyword>
<dbReference type="Proteomes" id="UP001159363">
    <property type="component" value="Chromosome 1"/>
</dbReference>
<accession>A0ABQ9ILA8</accession>
<proteinExistence type="predicted"/>
<name>A0ABQ9ILA8_9NEOP</name>
<reference evidence="1 2" key="1">
    <citation type="submission" date="2023-02" db="EMBL/GenBank/DDBJ databases">
        <title>LHISI_Scaffold_Assembly.</title>
        <authorList>
            <person name="Stuart O.P."/>
            <person name="Cleave R."/>
            <person name="Magrath M.J.L."/>
            <person name="Mikheyev A.S."/>
        </authorList>
    </citation>
    <scope>NUCLEOTIDE SEQUENCE [LARGE SCALE GENOMIC DNA]</scope>
    <source>
        <strain evidence="1">Daus_M_001</strain>
        <tissue evidence="1">Leg muscle</tissue>
    </source>
</reference>
<protein>
    <submittedName>
        <fullName evidence="1">Uncharacterized protein</fullName>
    </submittedName>
</protein>
<organism evidence="1 2">
    <name type="scientific">Dryococelus australis</name>
    <dbReference type="NCBI Taxonomy" id="614101"/>
    <lineage>
        <taxon>Eukaryota</taxon>
        <taxon>Metazoa</taxon>
        <taxon>Ecdysozoa</taxon>
        <taxon>Arthropoda</taxon>
        <taxon>Hexapoda</taxon>
        <taxon>Insecta</taxon>
        <taxon>Pterygota</taxon>
        <taxon>Neoptera</taxon>
        <taxon>Polyneoptera</taxon>
        <taxon>Phasmatodea</taxon>
        <taxon>Verophasmatodea</taxon>
        <taxon>Anareolatae</taxon>
        <taxon>Phasmatidae</taxon>
        <taxon>Eurycanthinae</taxon>
        <taxon>Dryococelus</taxon>
    </lineage>
</organism>
<evidence type="ECO:0000313" key="2">
    <source>
        <dbReference type="Proteomes" id="UP001159363"/>
    </source>
</evidence>